<keyword evidence="4" id="KW-1185">Reference proteome</keyword>
<evidence type="ECO:0000259" key="2">
    <source>
        <dbReference type="Pfam" id="PF20703"/>
    </source>
</evidence>
<dbReference type="Gene3D" id="1.20.930.20">
    <property type="entry name" value="Adaptor protein Cbl, N-terminal domain"/>
    <property type="match status" value="1"/>
</dbReference>
<dbReference type="Gene3D" id="3.40.50.300">
    <property type="entry name" value="P-loop containing nucleotide triphosphate hydrolases"/>
    <property type="match status" value="1"/>
</dbReference>
<dbReference type="EMBL" id="JARIHO010000028">
    <property type="protein sequence ID" value="KAJ7339154.1"/>
    <property type="molecule type" value="Genomic_DNA"/>
</dbReference>
<feature type="region of interest" description="Disordered" evidence="1">
    <location>
        <begin position="1"/>
        <end position="23"/>
    </location>
</feature>
<dbReference type="Pfam" id="PF20703">
    <property type="entry name" value="nSTAND1"/>
    <property type="match status" value="1"/>
</dbReference>
<dbReference type="AlphaFoldDB" id="A0AAD6ZTM4"/>
<dbReference type="CDD" id="cd21037">
    <property type="entry name" value="MLKL_NTD"/>
    <property type="match status" value="1"/>
</dbReference>
<dbReference type="InterPro" id="IPR036537">
    <property type="entry name" value="Adaptor_Cbl_N_dom_sf"/>
</dbReference>
<dbReference type="Proteomes" id="UP001218218">
    <property type="component" value="Unassembled WGS sequence"/>
</dbReference>
<protein>
    <submittedName>
        <fullName evidence="3">P-loop containing nucleoside triphosphate hydrolase protein</fullName>
    </submittedName>
</protein>
<dbReference type="PRINTS" id="PR00364">
    <property type="entry name" value="DISEASERSIST"/>
</dbReference>
<comment type="caution">
    <text evidence="3">The sequence shown here is derived from an EMBL/GenBank/DDBJ whole genome shotgun (WGS) entry which is preliminary data.</text>
</comment>
<organism evidence="3 4">
    <name type="scientific">Mycena albidolilacea</name>
    <dbReference type="NCBI Taxonomy" id="1033008"/>
    <lineage>
        <taxon>Eukaryota</taxon>
        <taxon>Fungi</taxon>
        <taxon>Dikarya</taxon>
        <taxon>Basidiomycota</taxon>
        <taxon>Agaricomycotina</taxon>
        <taxon>Agaricomycetes</taxon>
        <taxon>Agaricomycetidae</taxon>
        <taxon>Agaricales</taxon>
        <taxon>Marasmiineae</taxon>
        <taxon>Mycenaceae</taxon>
        <taxon>Mycena</taxon>
    </lineage>
</organism>
<dbReference type="GO" id="GO:0016787">
    <property type="term" value="F:hydrolase activity"/>
    <property type="evidence" value="ECO:0007669"/>
    <property type="project" value="UniProtKB-KW"/>
</dbReference>
<feature type="compositionally biased region" description="Basic residues" evidence="1">
    <location>
        <begin position="11"/>
        <end position="23"/>
    </location>
</feature>
<dbReference type="PANTHER" id="PTHR47691:SF3">
    <property type="entry name" value="HTH-TYPE TRANSCRIPTIONAL REGULATOR RV0890C-RELATED"/>
    <property type="match status" value="1"/>
</dbReference>
<feature type="domain" description="Novel STAND NTPase 1" evidence="2">
    <location>
        <begin position="182"/>
        <end position="322"/>
    </location>
</feature>
<keyword evidence="3" id="KW-0378">Hydrolase</keyword>
<evidence type="ECO:0000256" key="1">
    <source>
        <dbReference type="SAM" id="MobiDB-lite"/>
    </source>
</evidence>
<evidence type="ECO:0000313" key="4">
    <source>
        <dbReference type="Proteomes" id="UP001218218"/>
    </source>
</evidence>
<dbReference type="InterPro" id="IPR049052">
    <property type="entry name" value="nSTAND1"/>
</dbReference>
<dbReference type="PANTHER" id="PTHR47691">
    <property type="entry name" value="REGULATOR-RELATED"/>
    <property type="match status" value="1"/>
</dbReference>
<reference evidence="3" key="1">
    <citation type="submission" date="2023-03" db="EMBL/GenBank/DDBJ databases">
        <title>Massive genome expansion in bonnet fungi (Mycena s.s.) driven by repeated elements and novel gene families across ecological guilds.</title>
        <authorList>
            <consortium name="Lawrence Berkeley National Laboratory"/>
            <person name="Harder C.B."/>
            <person name="Miyauchi S."/>
            <person name="Viragh M."/>
            <person name="Kuo A."/>
            <person name="Thoen E."/>
            <person name="Andreopoulos B."/>
            <person name="Lu D."/>
            <person name="Skrede I."/>
            <person name="Drula E."/>
            <person name="Henrissat B."/>
            <person name="Morin E."/>
            <person name="Kohler A."/>
            <person name="Barry K."/>
            <person name="LaButti K."/>
            <person name="Morin E."/>
            <person name="Salamov A."/>
            <person name="Lipzen A."/>
            <person name="Mereny Z."/>
            <person name="Hegedus B."/>
            <person name="Baldrian P."/>
            <person name="Stursova M."/>
            <person name="Weitz H."/>
            <person name="Taylor A."/>
            <person name="Grigoriev I.V."/>
            <person name="Nagy L.G."/>
            <person name="Martin F."/>
            <person name="Kauserud H."/>
        </authorList>
    </citation>
    <scope>NUCLEOTIDE SEQUENCE</scope>
    <source>
        <strain evidence="3">CBHHK002</strain>
    </source>
</reference>
<sequence length="572" mass="64024">MPTQPTDTQHQSHKRNQTVRKNKKTSIDLMEQTHELLNAIIIHHIKSETGGVLPPRVLNHIGKFTETLHKIYTFVEAQQSSSKVKQFLHRGEMTTLLRNCRNGLKSGLDFFQASFLICILNNTGMMTSVSKMQQETKQRHQEVLAMIDGLSDTASSDRESMISRAYSQSQTSSKSISMLPSEPKIFHGRESEFSDILKLLRGEAPRIAILGAGGMGKTSLARAIVHHAEISGKYAQHRYFIACNSTANKVELAALIGAHLGLKPGKDLTQAVVQFLVTAPPSLLILDNLETVWEPTELHGDIEEFLSLITDLKGLALIITTRGAERPAKVQWSRPFLLPLQPLKLQAAQQTFIDIAEDHHSPEDIEQVLSLTDNMPLAINLIAHLVDVEGCSTILSRWEADRTSVISEGYDKRSNLDLSISMSLSSPRMNSVLHAQDLLSLLPMLPDGLSDVELLQSKLPFEDIQNCKTTLIRTALAYLDDKKRLRALIPIREYMRKRHPPRNELVKCVFKHFQELLELLKDFSGTEMNSATVVQISSNLANIQSLLQNGLQKDHPDLTNNVFSALYLNLFS</sequence>
<gene>
    <name evidence="3" type="ORF">DFH08DRAFT_812548</name>
</gene>
<dbReference type="InterPro" id="IPR059179">
    <property type="entry name" value="MLKL-like_MCAfunc"/>
</dbReference>
<evidence type="ECO:0000313" key="3">
    <source>
        <dbReference type="EMBL" id="KAJ7339154.1"/>
    </source>
</evidence>
<dbReference type="GO" id="GO:0007166">
    <property type="term" value="P:cell surface receptor signaling pathway"/>
    <property type="evidence" value="ECO:0007669"/>
    <property type="project" value="InterPro"/>
</dbReference>
<name>A0AAD6ZTM4_9AGAR</name>
<proteinExistence type="predicted"/>
<dbReference type="SUPFAM" id="SSF52540">
    <property type="entry name" value="P-loop containing nucleoside triphosphate hydrolases"/>
    <property type="match status" value="1"/>
</dbReference>
<dbReference type="InterPro" id="IPR027417">
    <property type="entry name" value="P-loop_NTPase"/>
</dbReference>
<accession>A0AAD6ZTM4</accession>